<evidence type="ECO:0000313" key="2">
    <source>
        <dbReference type="EMBL" id="MFC5888956.1"/>
    </source>
</evidence>
<evidence type="ECO:0000256" key="1">
    <source>
        <dbReference type="SAM" id="MobiDB-lite"/>
    </source>
</evidence>
<feature type="compositionally biased region" description="Low complexity" evidence="1">
    <location>
        <begin position="57"/>
        <end position="73"/>
    </location>
</feature>
<proteinExistence type="predicted"/>
<keyword evidence="3" id="KW-1185">Reference proteome</keyword>
<accession>A0ABW1F427</accession>
<protein>
    <recommendedName>
        <fullName evidence="4">Tryptophan 2,3-dioxygenase</fullName>
    </recommendedName>
</protein>
<evidence type="ECO:0008006" key="4">
    <source>
        <dbReference type="Google" id="ProtNLM"/>
    </source>
</evidence>
<dbReference type="Gene3D" id="1.20.58.480">
    <property type="match status" value="2"/>
</dbReference>
<evidence type="ECO:0000313" key="3">
    <source>
        <dbReference type="Proteomes" id="UP001596067"/>
    </source>
</evidence>
<dbReference type="RefSeq" id="WP_313766911.1">
    <property type="nucleotide sequence ID" value="NZ_BAAAVH010000063.1"/>
</dbReference>
<dbReference type="EMBL" id="JBHSOD010000048">
    <property type="protein sequence ID" value="MFC5888956.1"/>
    <property type="molecule type" value="Genomic_DNA"/>
</dbReference>
<dbReference type="Proteomes" id="UP001596067">
    <property type="component" value="Unassembled WGS sequence"/>
</dbReference>
<name>A0ABW1F427_9ACTN</name>
<gene>
    <name evidence="2" type="ORF">ACFP0N_28705</name>
</gene>
<comment type="caution">
    <text evidence="2">The sequence shown here is derived from an EMBL/GenBank/DDBJ whole genome shotgun (WGS) entry which is preliminary data.</text>
</comment>
<reference evidence="3" key="1">
    <citation type="journal article" date="2019" name="Int. J. Syst. Evol. Microbiol.">
        <title>The Global Catalogue of Microorganisms (GCM) 10K type strain sequencing project: providing services to taxonomists for standard genome sequencing and annotation.</title>
        <authorList>
            <consortium name="The Broad Institute Genomics Platform"/>
            <consortium name="The Broad Institute Genome Sequencing Center for Infectious Disease"/>
            <person name="Wu L."/>
            <person name="Ma J."/>
        </authorList>
    </citation>
    <scope>NUCLEOTIDE SEQUENCE [LARGE SCALE GENOMIC DNA]</scope>
    <source>
        <strain evidence="3">CGMCC 4.1469</strain>
    </source>
</reference>
<organism evidence="2 3">
    <name type="scientific">Kitasatospora aburaviensis</name>
    <dbReference type="NCBI Taxonomy" id="67265"/>
    <lineage>
        <taxon>Bacteria</taxon>
        <taxon>Bacillati</taxon>
        <taxon>Actinomycetota</taxon>
        <taxon>Actinomycetes</taxon>
        <taxon>Kitasatosporales</taxon>
        <taxon>Streptomycetaceae</taxon>
        <taxon>Kitasatospora</taxon>
    </lineage>
</organism>
<feature type="compositionally biased region" description="Low complexity" evidence="1">
    <location>
        <begin position="1"/>
        <end position="49"/>
    </location>
</feature>
<sequence>MTTALSPVPATGPAATPAADPAHTADTAPPTPTSIPDTAPTAPTAASAPAPDPAPAVDPARAPGVGGPSLAAARPDRADADPRRALDELARWQDDGRAADRFPYRAVLGHYRAVGKNAVGAELLTALRAVEPPRAKTADPAERLLADWLPQVVDGRDGDYDSYLGSPVYASLAAAGAGAEQVITALLADVATVEAATLADAPAGLARTRAALRALTAAAGLPAGRGAPAEPAGLVRACAEAVAAARDTVPAGVLRAVELTLTPTTTSHDEQMFIRVIQIFEAVFAAVADAVRAATEAVAAGRTGVARELLAGAAGQVAGTSAVFRVLTTMPRDAFAVIRANTDGRSAVQSRAYRAVERSCPELHRALLDSGLPQDELHPVMAELDDAWGAMKRTHWGITMKIIGMVRGTGGTAGASYLREAAEARLFPDLDRDHQGG</sequence>
<dbReference type="InterPro" id="IPR037217">
    <property type="entry name" value="Trp/Indoleamine_2_3_dOase-like"/>
</dbReference>
<dbReference type="SUPFAM" id="SSF140959">
    <property type="entry name" value="Indolic compounds 2,3-dioxygenase-like"/>
    <property type="match status" value="1"/>
</dbReference>
<feature type="region of interest" description="Disordered" evidence="1">
    <location>
        <begin position="1"/>
        <end position="81"/>
    </location>
</feature>